<dbReference type="EC" id="4.1.2.50" evidence="3"/>
<dbReference type="Proteomes" id="UP000285610">
    <property type="component" value="Unassembled WGS sequence"/>
</dbReference>
<evidence type="ECO:0000256" key="6">
    <source>
        <dbReference type="ARBA" id="ARBA00048807"/>
    </source>
</evidence>
<dbReference type="EMBL" id="JAQMLA010000063">
    <property type="protein sequence ID" value="MDB8688101.1"/>
    <property type="molecule type" value="Genomic_DNA"/>
</dbReference>
<comment type="catalytic activity">
    <reaction evidence="6">
        <text>7,8-dihydroneopterin 3'-triphosphate + H2O = 6-carboxy-5,6,7,8-tetrahydropterin + triphosphate + acetaldehyde + 2 H(+)</text>
        <dbReference type="Rhea" id="RHEA:27966"/>
        <dbReference type="ChEBI" id="CHEBI:15343"/>
        <dbReference type="ChEBI" id="CHEBI:15377"/>
        <dbReference type="ChEBI" id="CHEBI:15378"/>
        <dbReference type="ChEBI" id="CHEBI:18036"/>
        <dbReference type="ChEBI" id="CHEBI:58462"/>
        <dbReference type="ChEBI" id="CHEBI:61032"/>
        <dbReference type="EC" id="4.1.2.50"/>
    </reaction>
</comment>
<dbReference type="AlphaFoldDB" id="A0A415RYV8"/>
<dbReference type="GO" id="GO:0070497">
    <property type="term" value="F:6-carboxytetrahydropterin synthase activity"/>
    <property type="evidence" value="ECO:0007669"/>
    <property type="project" value="UniProtKB-EC"/>
</dbReference>
<comment type="caution">
    <text evidence="8">The sequence shown here is derived from an EMBL/GenBank/DDBJ whole genome shotgun (WGS) entry which is preliminary data.</text>
</comment>
<accession>A0A415RYV8</accession>
<dbReference type="InterPro" id="IPR007115">
    <property type="entry name" value="6-PTP_synth/QueD"/>
</dbReference>
<proteinExistence type="inferred from homology"/>
<protein>
    <recommendedName>
        <fullName evidence="4">6-carboxy-5,6,7,8-tetrahydropterin synthase</fullName>
        <ecNumber evidence="3">4.1.2.50</ecNumber>
    </recommendedName>
    <alternativeName>
        <fullName evidence="5">Queuosine biosynthesis protein QueD</fullName>
    </alternativeName>
</protein>
<evidence type="ECO:0000256" key="1">
    <source>
        <dbReference type="ARBA" id="ARBA00005061"/>
    </source>
</evidence>
<dbReference type="RefSeq" id="WP_118445524.1">
    <property type="nucleotide sequence ID" value="NZ_DAWDPA010000065.1"/>
</dbReference>
<evidence type="ECO:0000313" key="7">
    <source>
        <dbReference type="EMBL" id="MDB8688101.1"/>
    </source>
</evidence>
<dbReference type="UniPathway" id="UPA00391"/>
<comment type="similarity">
    <text evidence="2">Belongs to the PTPS family. QueD subfamily.</text>
</comment>
<evidence type="ECO:0000256" key="3">
    <source>
        <dbReference type="ARBA" id="ARBA00012982"/>
    </source>
</evidence>
<evidence type="ECO:0000313" key="9">
    <source>
        <dbReference type="Proteomes" id="UP000285610"/>
    </source>
</evidence>
<dbReference type="Pfam" id="PF01242">
    <property type="entry name" value="PTPS"/>
    <property type="match status" value="1"/>
</dbReference>
<comment type="pathway">
    <text evidence="1">Purine metabolism; 7-cyano-7-deazaguanine biosynthesis.</text>
</comment>
<organism evidence="8 9">
    <name type="scientific">Mediterraneibacter gnavus</name>
    <name type="common">Ruminococcus gnavus</name>
    <dbReference type="NCBI Taxonomy" id="33038"/>
    <lineage>
        <taxon>Bacteria</taxon>
        <taxon>Bacillati</taxon>
        <taxon>Bacillota</taxon>
        <taxon>Clostridia</taxon>
        <taxon>Lachnospirales</taxon>
        <taxon>Lachnospiraceae</taxon>
        <taxon>Mediterraneibacter</taxon>
    </lineage>
</organism>
<sequence>MRSFTTLDLQYAHRFYGFRGEAQYLHGHTGILTIEVEDTIEEGVNMVFPCNEIKKIAWELLQNFDHALVLREDDPLLPAILSVYEQQGIRNGAPTNQQKGAAFNTDLAIAYPECRLVVTKETMTVEGMIKIVYDLLKDKLNIVKLTFTSGVNGATMEFSAQSERQRCPLCGIQLNENETCPKCGYKKAK</sequence>
<reference evidence="7" key="2">
    <citation type="submission" date="2023-01" db="EMBL/GenBank/DDBJ databases">
        <title>Human gut microbiome strain richness.</title>
        <authorList>
            <person name="Chen-Liaw A."/>
        </authorList>
    </citation>
    <scope>NUCLEOTIDE SEQUENCE</scope>
    <source>
        <strain evidence="7">RTP21484st1_H11_RTP21484_190118</strain>
    </source>
</reference>
<dbReference type="InterPro" id="IPR038418">
    <property type="entry name" value="6-PTP_synth/QueD_sf"/>
</dbReference>
<evidence type="ECO:0000256" key="2">
    <source>
        <dbReference type="ARBA" id="ARBA00008900"/>
    </source>
</evidence>
<evidence type="ECO:0000313" key="8">
    <source>
        <dbReference type="EMBL" id="RHM67522.1"/>
    </source>
</evidence>
<reference evidence="8 9" key="1">
    <citation type="submission" date="2018-08" db="EMBL/GenBank/DDBJ databases">
        <title>A genome reference for cultivated species of the human gut microbiota.</title>
        <authorList>
            <person name="Zou Y."/>
            <person name="Xue W."/>
            <person name="Luo G."/>
        </authorList>
    </citation>
    <scope>NUCLEOTIDE SEQUENCE [LARGE SCALE GENOMIC DNA]</scope>
    <source>
        <strain evidence="8 9">AF33-12</strain>
    </source>
</reference>
<dbReference type="Gene3D" id="3.30.479.10">
    <property type="entry name" value="6-pyruvoyl tetrahydropterin synthase/QueD"/>
    <property type="match status" value="1"/>
</dbReference>
<dbReference type="Proteomes" id="UP001212160">
    <property type="component" value="Unassembled WGS sequence"/>
</dbReference>
<evidence type="ECO:0000256" key="5">
    <source>
        <dbReference type="ARBA" id="ARBA00031449"/>
    </source>
</evidence>
<evidence type="ECO:0000256" key="4">
    <source>
        <dbReference type="ARBA" id="ARBA00018141"/>
    </source>
</evidence>
<dbReference type="SUPFAM" id="SSF55620">
    <property type="entry name" value="Tetrahydrobiopterin biosynthesis enzymes-like"/>
    <property type="match status" value="1"/>
</dbReference>
<name>A0A415RYV8_MEDGN</name>
<gene>
    <name evidence="8" type="ORF">DWZ50_19615</name>
    <name evidence="7" type="ORF">PNW85_15780</name>
</gene>
<dbReference type="EMBL" id="QRQE01000099">
    <property type="protein sequence ID" value="RHM67522.1"/>
    <property type="molecule type" value="Genomic_DNA"/>
</dbReference>